<sequence>MNAVDFPEFIWVWNARLGQTTPRHHLRMARWLARHWRGHRREMLLMAFRSSGKSTIVGLFCAWVLVGDPDLRIMVLAADFALAKKMVRNVKRIIERHPLTQGLKPKRREHWASDQFTVNRPGELRDPSMVAKGIGANITGSRAEIIICDDVEVPNTCDTAPKRADLRQRLAEIDYVLVPGGAQLYVGTPHSYYTIYAAEPRLESGEAQPFLAGFERLEIPLLDTAGHSAWPERFPPEKVAAIRRRTGPNKFDSQMLLKPVNVADGRLDPDRLRLYDAELCYAEGNGQPVLSLDGKRLVSASCWWAPAYGAPGKGDASVVAAVFTDAEGGYWLHRVRYLEHDPDWGEVDEATQLCRQVVTFAREMHLPAVTLESNGLGRFLPGLLRREMTAAGLPCAVVEIHSSRAKDQRIVDAFDAVLAAGVLHAHRTVWATPFVAEMREWRPGGRGRDDGLDAVAGCLASQPVRLGRAGGVLGERRDWRPGGAGLLAQTDFEI</sequence>
<name>A0A7C9UWK9_9PROT</name>
<gene>
    <name evidence="1" type="primary">terL</name>
    <name evidence="1" type="ORF">G4223_11780</name>
</gene>
<accession>A0A7C9UWK9</accession>
<dbReference type="RefSeq" id="WP_163679664.1">
    <property type="nucleotide sequence ID" value="NZ_JAAIYP010000038.1"/>
</dbReference>
<organism evidence="1 2">
    <name type="scientific">Magnetospirillum aberrantis SpK</name>
    <dbReference type="NCBI Taxonomy" id="908842"/>
    <lineage>
        <taxon>Bacteria</taxon>
        <taxon>Pseudomonadati</taxon>
        <taxon>Pseudomonadota</taxon>
        <taxon>Alphaproteobacteria</taxon>
        <taxon>Rhodospirillales</taxon>
        <taxon>Rhodospirillaceae</taxon>
        <taxon>Magnetospirillum</taxon>
    </lineage>
</organism>
<keyword evidence="2" id="KW-1185">Reference proteome</keyword>
<dbReference type="EMBL" id="JAAIYP010000038">
    <property type="protein sequence ID" value="NFV80789.1"/>
    <property type="molecule type" value="Genomic_DNA"/>
</dbReference>
<comment type="caution">
    <text evidence="1">The sequence shown here is derived from an EMBL/GenBank/DDBJ whole genome shotgun (WGS) entry which is preliminary data.</text>
</comment>
<evidence type="ECO:0000313" key="2">
    <source>
        <dbReference type="Proteomes" id="UP000480684"/>
    </source>
</evidence>
<evidence type="ECO:0000313" key="1">
    <source>
        <dbReference type="EMBL" id="NFV80789.1"/>
    </source>
</evidence>
<dbReference type="Proteomes" id="UP000480684">
    <property type="component" value="Unassembled WGS sequence"/>
</dbReference>
<dbReference type="Gene3D" id="3.40.50.300">
    <property type="entry name" value="P-loop containing nucleotide triphosphate hydrolases"/>
    <property type="match status" value="1"/>
</dbReference>
<dbReference type="InterPro" id="IPR047987">
    <property type="entry name" value="Gp19-like_virus"/>
</dbReference>
<protein>
    <submittedName>
        <fullName evidence="1">Phage terminase large subunit</fullName>
    </submittedName>
</protein>
<proteinExistence type="predicted"/>
<dbReference type="InterPro" id="IPR027417">
    <property type="entry name" value="P-loop_NTPase"/>
</dbReference>
<dbReference type="AlphaFoldDB" id="A0A7C9UWK9"/>
<reference evidence="1 2" key="1">
    <citation type="submission" date="2020-02" db="EMBL/GenBank/DDBJ databases">
        <authorList>
            <person name="Dziuba M."/>
            <person name="Kuznetsov B."/>
            <person name="Mardanov A."/>
            <person name="Ravin N."/>
            <person name="Grouzdev D."/>
        </authorList>
    </citation>
    <scope>NUCLEOTIDE SEQUENCE [LARGE SCALE GENOMIC DNA]</scope>
    <source>
        <strain evidence="1 2">SpK</strain>
    </source>
</reference>
<dbReference type="NCBIfam" id="NF033889">
    <property type="entry name" value="termin_lrg_T7"/>
    <property type="match status" value="1"/>
</dbReference>